<sequence>WSMKNFEAQRPHPHPKSSRRPGNASWPGSTCESAPSRGASATPPKTRNSWKGIAQDGGRRTWPPCAAGPRTPPGTAGGQDRLKAATPQPPRPARPRA</sequence>
<gene>
    <name evidence="2" type="ORF">AVDCRST_MAG82-1175</name>
</gene>
<dbReference type="AlphaFoldDB" id="A0A6J4PJ82"/>
<proteinExistence type="predicted"/>
<evidence type="ECO:0000256" key="1">
    <source>
        <dbReference type="SAM" id="MobiDB-lite"/>
    </source>
</evidence>
<feature type="region of interest" description="Disordered" evidence="1">
    <location>
        <begin position="1"/>
        <end position="97"/>
    </location>
</feature>
<name>A0A6J4PJ82_9ACTN</name>
<organism evidence="2">
    <name type="scientific">uncultured Rubrobacteraceae bacterium</name>
    <dbReference type="NCBI Taxonomy" id="349277"/>
    <lineage>
        <taxon>Bacteria</taxon>
        <taxon>Bacillati</taxon>
        <taxon>Actinomycetota</taxon>
        <taxon>Rubrobacteria</taxon>
        <taxon>Rubrobacterales</taxon>
        <taxon>Rubrobacteraceae</taxon>
        <taxon>environmental samples</taxon>
    </lineage>
</organism>
<feature type="non-terminal residue" evidence="2">
    <location>
        <position position="1"/>
    </location>
</feature>
<feature type="compositionally biased region" description="Pro residues" evidence="1">
    <location>
        <begin position="87"/>
        <end position="97"/>
    </location>
</feature>
<accession>A0A6J4PJ82</accession>
<feature type="non-terminal residue" evidence="2">
    <location>
        <position position="97"/>
    </location>
</feature>
<protein>
    <submittedName>
        <fullName evidence="2">Uncharacterized protein</fullName>
    </submittedName>
</protein>
<reference evidence="2" key="1">
    <citation type="submission" date="2020-02" db="EMBL/GenBank/DDBJ databases">
        <authorList>
            <person name="Meier V. D."/>
        </authorList>
    </citation>
    <scope>NUCLEOTIDE SEQUENCE</scope>
    <source>
        <strain evidence="2">AVDCRST_MAG82</strain>
    </source>
</reference>
<dbReference type="EMBL" id="CADCVA010000161">
    <property type="protein sequence ID" value="CAA9417001.1"/>
    <property type="molecule type" value="Genomic_DNA"/>
</dbReference>
<evidence type="ECO:0000313" key="2">
    <source>
        <dbReference type="EMBL" id="CAA9417001.1"/>
    </source>
</evidence>